<dbReference type="SUPFAM" id="SSF50978">
    <property type="entry name" value="WD40 repeat-like"/>
    <property type="match status" value="1"/>
</dbReference>
<accession>A0A2X0KHU0</accession>
<evidence type="ECO:0000313" key="4">
    <source>
        <dbReference type="Proteomes" id="UP000249723"/>
    </source>
</evidence>
<protein>
    <submittedName>
        <fullName evidence="3">BZ3500_MvSof-1268-A1-R1_Chr1-1g01007 protein</fullName>
    </submittedName>
</protein>
<dbReference type="PANTHER" id="PTHR43991">
    <property type="entry name" value="WD REPEAT PROTEIN (AFU_ORTHOLOGUE AFUA_8G05640)-RELATED"/>
    <property type="match status" value="1"/>
</dbReference>
<reference evidence="4" key="1">
    <citation type="submission" date="2016-10" db="EMBL/GenBank/DDBJ databases">
        <authorList>
            <person name="Jeantristanb JTB J.-T."/>
            <person name="Ricardo R."/>
        </authorList>
    </citation>
    <scope>NUCLEOTIDE SEQUENCE [LARGE SCALE GENOMIC DNA]</scope>
</reference>
<feature type="region of interest" description="Disordered" evidence="1">
    <location>
        <begin position="639"/>
        <end position="661"/>
    </location>
</feature>
<dbReference type="OrthoDB" id="64353at2759"/>
<feature type="compositionally biased region" description="Acidic residues" evidence="1">
    <location>
        <begin position="535"/>
        <end position="560"/>
    </location>
</feature>
<dbReference type="Proteomes" id="UP000249723">
    <property type="component" value="Unassembled WGS sequence"/>
</dbReference>
<evidence type="ECO:0000259" key="2">
    <source>
        <dbReference type="Pfam" id="PF10313"/>
    </source>
</evidence>
<dbReference type="InterPro" id="IPR036322">
    <property type="entry name" value="WD40_repeat_dom_sf"/>
</dbReference>
<dbReference type="InterPro" id="IPR019417">
    <property type="entry name" value="DUF2415"/>
</dbReference>
<feature type="region of interest" description="Disordered" evidence="1">
    <location>
        <begin position="216"/>
        <end position="258"/>
    </location>
</feature>
<keyword evidence="4" id="KW-1185">Reference proteome</keyword>
<dbReference type="Pfam" id="PF10313">
    <property type="entry name" value="DUF2415"/>
    <property type="match status" value="1"/>
</dbReference>
<organism evidence="3 4">
    <name type="scientific">Microbotryum saponariae</name>
    <dbReference type="NCBI Taxonomy" id="289078"/>
    <lineage>
        <taxon>Eukaryota</taxon>
        <taxon>Fungi</taxon>
        <taxon>Dikarya</taxon>
        <taxon>Basidiomycota</taxon>
        <taxon>Pucciniomycotina</taxon>
        <taxon>Microbotryomycetes</taxon>
        <taxon>Microbotryales</taxon>
        <taxon>Microbotryaceae</taxon>
        <taxon>Microbotryum</taxon>
    </lineage>
</organism>
<evidence type="ECO:0000313" key="3">
    <source>
        <dbReference type="EMBL" id="SCZ89174.1"/>
    </source>
</evidence>
<feature type="domain" description="DUF2415" evidence="2">
    <location>
        <begin position="384"/>
        <end position="425"/>
    </location>
</feature>
<feature type="region of interest" description="Disordered" evidence="1">
    <location>
        <begin position="441"/>
        <end position="467"/>
    </location>
</feature>
<feature type="region of interest" description="Disordered" evidence="1">
    <location>
        <begin position="501"/>
        <end position="624"/>
    </location>
</feature>
<dbReference type="SMART" id="SM00320">
    <property type="entry name" value="WD40"/>
    <property type="match status" value="2"/>
</dbReference>
<evidence type="ECO:0000256" key="1">
    <source>
        <dbReference type="SAM" id="MobiDB-lite"/>
    </source>
</evidence>
<feature type="compositionally biased region" description="Polar residues" evidence="1">
    <location>
        <begin position="648"/>
        <end position="661"/>
    </location>
</feature>
<dbReference type="STRING" id="289078.A0A2X0KHU0"/>
<dbReference type="Gene3D" id="2.130.10.10">
    <property type="entry name" value="YVTN repeat-like/Quinoprotein amine dehydrogenase"/>
    <property type="match status" value="1"/>
</dbReference>
<feature type="region of interest" description="Disordered" evidence="1">
    <location>
        <begin position="359"/>
        <end position="384"/>
    </location>
</feature>
<dbReference type="EMBL" id="FMWP01000013">
    <property type="protein sequence ID" value="SCZ89174.1"/>
    <property type="molecule type" value="Genomic_DNA"/>
</dbReference>
<gene>
    <name evidence="3" type="ORF">BZ3500_MVSOF-1268-A1-R1_CHR1-1G01007</name>
</gene>
<dbReference type="InterPro" id="IPR001680">
    <property type="entry name" value="WD40_rpt"/>
</dbReference>
<proteinExistence type="predicted"/>
<dbReference type="PANTHER" id="PTHR43991:SF9">
    <property type="entry name" value="DUF2415 DOMAIN-CONTAINING PROTEIN"/>
    <property type="match status" value="1"/>
</dbReference>
<dbReference type="AlphaFoldDB" id="A0A2X0KHU0"/>
<sequence length="705" mass="77517">MMRTSHLLLPPDHPHAAHSTALTTTASHPQLRDLVVCPPEDPDAVVVVCYDRIVRHSLLHNVDPIVTKLNFCPSTLAYGCGLIAVGGQLSELALRSAHPDATWSVPRVRSHAIPCDFSLWKPLFPRSHQITDSSAGSINNSIFIGPSPLLPDRPRLLVSNNDASIKIYDVAGEVPDYRAGVRRRKRTRRQLHLGGSSERSMTLTPVGRAEWGGRVDATMSDSSTSHTPIRSSWLDQSTNRAEELSNNSASNESIEEHGTYDTGGTCRLVPLGHSHDLHFDTAINHTSVSPDGRRLVAVGDTNEVFLYDVSLLGEYTFVHSFEASEDASFSSDWSQTGDKFAVASQDGYVHVYDVRYMPRSGTGPSESPPRKLATIKSTQTGPPGAVRKVKFSPGNRVDGELLAFTEHRSKVHIVDARTWDQSQIVEVLPPRNPDGVYSLGQEVPLPPPSRRPVQDEGQANGNANANAMASTSYGTQDVAYRRLLQGATGLFSREAIEVSQRLRERSMADNAEQEGTTATIMHSRRRPGQGRGMYEDDDEEEGDEDEEDDEDEEGEEEECPPDTSTIFIRSSAPANVAPTLLNRFLPDPRQPSSTQTFGSAPPLPLPRPPTITAARSPPPGWRPGLSGYTPLSSYSTFISPGRAGSRRTGYQPTSQYFPTDSTPMDLLGLDWDEEGGRLVVATEGRVWEWNVDRRERRCFGGVEWR</sequence>
<feature type="compositionally biased region" description="Polar residues" evidence="1">
    <location>
        <begin position="219"/>
        <end position="238"/>
    </location>
</feature>
<feature type="region of interest" description="Disordered" evidence="1">
    <location>
        <begin position="1"/>
        <end position="21"/>
    </location>
</feature>
<dbReference type="InterPro" id="IPR015943">
    <property type="entry name" value="WD40/YVTN_repeat-like_dom_sf"/>
</dbReference>
<dbReference type="Pfam" id="PF00400">
    <property type="entry name" value="WD40"/>
    <property type="match status" value="1"/>
</dbReference>
<name>A0A2X0KHU0_9BASI</name>